<proteinExistence type="predicted"/>
<organism evidence="1 2">
    <name type="scientific">Flaviaesturariibacter amylovorans</name>
    <dbReference type="NCBI Taxonomy" id="1084520"/>
    <lineage>
        <taxon>Bacteria</taxon>
        <taxon>Pseudomonadati</taxon>
        <taxon>Bacteroidota</taxon>
        <taxon>Chitinophagia</taxon>
        <taxon>Chitinophagales</taxon>
        <taxon>Chitinophagaceae</taxon>
        <taxon>Flaviaestuariibacter</taxon>
    </lineage>
</organism>
<gene>
    <name evidence="1" type="ORF">GCM10023184_45600</name>
</gene>
<reference evidence="2" key="1">
    <citation type="journal article" date="2019" name="Int. J. Syst. Evol. Microbiol.">
        <title>The Global Catalogue of Microorganisms (GCM) 10K type strain sequencing project: providing services to taxonomists for standard genome sequencing and annotation.</title>
        <authorList>
            <consortium name="The Broad Institute Genomics Platform"/>
            <consortium name="The Broad Institute Genome Sequencing Center for Infectious Disease"/>
            <person name="Wu L."/>
            <person name="Ma J."/>
        </authorList>
    </citation>
    <scope>NUCLEOTIDE SEQUENCE [LARGE SCALE GENOMIC DNA]</scope>
    <source>
        <strain evidence="2">JCM 17919</strain>
    </source>
</reference>
<accession>A0ABP8HTV6</accession>
<dbReference type="Proteomes" id="UP001501725">
    <property type="component" value="Unassembled WGS sequence"/>
</dbReference>
<sequence length="91" mass="10477">MPTSRKYISVPKVIKPIHYNRRRTPRLVIGKGYFICFGNNKVLPCTLKEIVDKEFIIVNAPSEFGDWTNFRIYADEIGETPEEAVVNTVTM</sequence>
<evidence type="ECO:0000313" key="2">
    <source>
        <dbReference type="Proteomes" id="UP001501725"/>
    </source>
</evidence>
<name>A0ABP8HTV6_9BACT</name>
<comment type="caution">
    <text evidence="1">The sequence shown here is derived from an EMBL/GenBank/DDBJ whole genome shotgun (WGS) entry which is preliminary data.</text>
</comment>
<evidence type="ECO:0000313" key="1">
    <source>
        <dbReference type="EMBL" id="GAA4344370.1"/>
    </source>
</evidence>
<protein>
    <submittedName>
        <fullName evidence="1">Uncharacterized protein</fullName>
    </submittedName>
</protein>
<dbReference type="EMBL" id="BAABGY010000019">
    <property type="protein sequence ID" value="GAA4344370.1"/>
    <property type="molecule type" value="Genomic_DNA"/>
</dbReference>
<keyword evidence="2" id="KW-1185">Reference proteome</keyword>